<accession>A0ABR9XDG4</accession>
<evidence type="ECO:0000313" key="2">
    <source>
        <dbReference type="EMBL" id="MBE9665433.1"/>
    </source>
</evidence>
<organism evidence="2 3">
    <name type="scientific">Mucilaginibacter boryungensis</name>
    <dbReference type="NCBI Taxonomy" id="768480"/>
    <lineage>
        <taxon>Bacteria</taxon>
        <taxon>Pseudomonadati</taxon>
        <taxon>Bacteroidota</taxon>
        <taxon>Sphingobacteriia</taxon>
        <taxon>Sphingobacteriales</taxon>
        <taxon>Sphingobacteriaceae</taxon>
        <taxon>Mucilaginibacter</taxon>
    </lineage>
</organism>
<dbReference type="InterPro" id="IPR022205">
    <property type="entry name" value="DUF3732"/>
</dbReference>
<protein>
    <submittedName>
        <fullName evidence="2">DUF3732 domain-containing protein</fullName>
    </submittedName>
</protein>
<dbReference type="InterPro" id="IPR027417">
    <property type="entry name" value="P-loop_NTPase"/>
</dbReference>
<comment type="caution">
    <text evidence="2">The sequence shown here is derived from an EMBL/GenBank/DDBJ whole genome shotgun (WGS) entry which is preliminary data.</text>
</comment>
<evidence type="ECO:0000313" key="3">
    <source>
        <dbReference type="Proteomes" id="UP000632774"/>
    </source>
</evidence>
<dbReference type="RefSeq" id="WP_194104843.1">
    <property type="nucleotide sequence ID" value="NZ_JADFFM010000001.1"/>
</dbReference>
<sequence>MEFKIKSIFLLPKDTEKGIRTIDFSLNKVNVITGGSEKGKSTLIAITDYCLGSGKCRIPTRKIRNHTEWFGLHIVLENNLEVIVARKEPGELIASGDMYIREGSDLKIPSAIISNCNVNEVKSRLNNIAGLSDLNFAEEGAKVGFDSHPSFRDLTSFLFQPQYIIANQSALFYRTDQMAHRQKLISIFNYILQAVDNIYLELKEELRQIERDLYDLNREMDKKMRSLNRLIGQLRGFYNQAKEFGLLRNEPYPDDNWTTVDFIDRLKRIPGEVDSPVVLQVSMDAIATTSNRITELTSLELNIAYDLQNLKHRQELLNRLIESNANYRDDLLQQHGRLKTTSWFNDLLTKHEEQCPFCLSKTDSGKSYLQKLITTNNEIISTGTQLNDNVTVLKSEQRKVSSEIRDLLQRLNQVRQELNVLRQSGNDDNRRLNTINTIYRFAGMIESELNSYETFSKDTTAEEQIKKLEVRRTAINQQINQSVIENKVKRAKKTITDAISYYAEIFKAENYAELIQFNERDLTLTFVSDSGRTDALYEIGSGSNYMAYHISTILAFQEFFLSKKKHPVPSFVFFDQPTQVYFPETDVEISEKSEDVTRVRRIFEALNSAVVRTKGKLQIIILEHVGEYAWTGYENIIRVKRWRDNEENADDRALIPDSWFD</sequence>
<dbReference type="EMBL" id="JADFFM010000001">
    <property type="protein sequence ID" value="MBE9665433.1"/>
    <property type="molecule type" value="Genomic_DNA"/>
</dbReference>
<feature type="coiled-coil region" evidence="1">
    <location>
        <begin position="397"/>
        <end position="424"/>
    </location>
</feature>
<keyword evidence="3" id="KW-1185">Reference proteome</keyword>
<keyword evidence="1" id="KW-0175">Coiled coil</keyword>
<evidence type="ECO:0000256" key="1">
    <source>
        <dbReference type="SAM" id="Coils"/>
    </source>
</evidence>
<dbReference type="Gene3D" id="3.40.50.300">
    <property type="entry name" value="P-loop containing nucleotide triphosphate hydrolases"/>
    <property type="match status" value="1"/>
</dbReference>
<reference evidence="2 3" key="1">
    <citation type="submission" date="2020-10" db="EMBL/GenBank/DDBJ databases">
        <title>Mucilaginibacter mali sp. nov., isolated from rhizosphere soil of apple orchard.</title>
        <authorList>
            <person name="Lee J.-S."/>
            <person name="Kim H.S."/>
            <person name="Kim J.-S."/>
        </authorList>
    </citation>
    <scope>NUCLEOTIDE SEQUENCE [LARGE SCALE GENOMIC DNA]</scope>
    <source>
        <strain evidence="2 3">KCTC 23157</strain>
    </source>
</reference>
<dbReference type="Proteomes" id="UP000632774">
    <property type="component" value="Unassembled WGS sequence"/>
</dbReference>
<feature type="coiled-coil region" evidence="1">
    <location>
        <begin position="192"/>
        <end position="226"/>
    </location>
</feature>
<name>A0ABR9XDG4_9SPHI</name>
<proteinExistence type="predicted"/>
<gene>
    <name evidence="2" type="ORF">IRJ18_03605</name>
</gene>
<dbReference type="Pfam" id="PF12532">
    <property type="entry name" value="DUF3732"/>
    <property type="match status" value="1"/>
</dbReference>